<protein>
    <recommendedName>
        <fullName evidence="4">Nonspecific acid phosphatase</fullName>
    </recommendedName>
</protein>
<dbReference type="Gene3D" id="3.40.50.1000">
    <property type="entry name" value="HAD superfamily/HAD-like"/>
    <property type="match status" value="1"/>
</dbReference>
<keyword evidence="1" id="KW-0732">Signal</keyword>
<keyword evidence="3" id="KW-1185">Reference proteome</keyword>
<evidence type="ECO:0000313" key="2">
    <source>
        <dbReference type="EMBL" id="BBO30868.1"/>
    </source>
</evidence>
<proteinExistence type="predicted"/>
<feature type="signal peptide" evidence="1">
    <location>
        <begin position="1"/>
        <end position="34"/>
    </location>
</feature>
<dbReference type="SUPFAM" id="SSF56784">
    <property type="entry name" value="HAD-like"/>
    <property type="match status" value="1"/>
</dbReference>
<sequence>MAACSNQPLAGRLRCWAACSLLLLTAFTPSESCGDDPLPSWNDGPAKQAILDFVAKVTNEGGPDFVLPADRIATFDNDGTLWVEQPMYTQIVFAFDRIKAAAPDHPEWKTTEPFAAALVNDYKAVFAEGEKSGVKLLMIGHAGMTPDAFEQIVVDWLATAKHPRFDRPYTQLVYQPMVEMLEFLRANEFKTFIVSGGGIDFMRPWTEKAYGIPRDQVVGSCIEVKFELIDGQPTLMRLPAANFVDDGPGKPVGIQRFIGQRPILAFGNSDGDFEMLQWTTAGDGPRLGLIVHHTDAVREYAYDRDSMVGQLKRGLDAAKQEGWVLVSMKDDWKKIFSFEED</sequence>
<organism evidence="2 3">
    <name type="scientific">Lacipirellula parvula</name>
    <dbReference type="NCBI Taxonomy" id="2650471"/>
    <lineage>
        <taxon>Bacteria</taxon>
        <taxon>Pseudomonadati</taxon>
        <taxon>Planctomycetota</taxon>
        <taxon>Planctomycetia</taxon>
        <taxon>Pirellulales</taxon>
        <taxon>Lacipirellulaceae</taxon>
        <taxon>Lacipirellula</taxon>
    </lineage>
</organism>
<name>A0A5K7X2J2_9BACT</name>
<reference evidence="3" key="1">
    <citation type="submission" date="2019-10" db="EMBL/GenBank/DDBJ databases">
        <title>Lacipirellula parvula gen. nov., sp. nov., representing a lineage of planctomycetes widespread in freshwater anoxic habitats, and description of the family Lacipirellulaceae.</title>
        <authorList>
            <person name="Dedysh S.N."/>
            <person name="Kulichevskaya I.S."/>
            <person name="Beletsky A.V."/>
            <person name="Rakitin A.L."/>
            <person name="Mardanov A.V."/>
            <person name="Ivanova A.A."/>
            <person name="Saltykova V.X."/>
            <person name="Rijpstra W.I.C."/>
            <person name="Sinninghe Damste J.S."/>
            <person name="Ravin N.V."/>
        </authorList>
    </citation>
    <scope>NUCLEOTIDE SEQUENCE [LARGE SCALE GENOMIC DNA]</scope>
    <source>
        <strain evidence="3">PX69</strain>
    </source>
</reference>
<evidence type="ECO:0000256" key="1">
    <source>
        <dbReference type="SAM" id="SignalP"/>
    </source>
</evidence>
<dbReference type="RefSeq" id="WP_152097121.1">
    <property type="nucleotide sequence ID" value="NZ_AP021861.1"/>
</dbReference>
<accession>A0A5K7X2J2</accession>
<evidence type="ECO:0008006" key="4">
    <source>
        <dbReference type="Google" id="ProtNLM"/>
    </source>
</evidence>
<dbReference type="Proteomes" id="UP000326837">
    <property type="component" value="Chromosome"/>
</dbReference>
<dbReference type="KEGG" id="lpav:PLANPX_0480"/>
<feature type="chain" id="PRO_5024848646" description="Nonspecific acid phosphatase" evidence="1">
    <location>
        <begin position="35"/>
        <end position="341"/>
    </location>
</feature>
<dbReference type="InterPro" id="IPR036412">
    <property type="entry name" value="HAD-like_sf"/>
</dbReference>
<dbReference type="AlphaFoldDB" id="A0A5K7X2J2"/>
<gene>
    <name evidence="2" type="ORF">PLANPX_0480</name>
</gene>
<dbReference type="Pfam" id="PF12710">
    <property type="entry name" value="HAD"/>
    <property type="match status" value="1"/>
</dbReference>
<dbReference type="InterPro" id="IPR023214">
    <property type="entry name" value="HAD_sf"/>
</dbReference>
<dbReference type="EMBL" id="AP021861">
    <property type="protein sequence ID" value="BBO30868.1"/>
    <property type="molecule type" value="Genomic_DNA"/>
</dbReference>
<evidence type="ECO:0000313" key="3">
    <source>
        <dbReference type="Proteomes" id="UP000326837"/>
    </source>
</evidence>